<accession>A0A3E1NDG6</accession>
<gene>
    <name evidence="2" type="ORF">DXN05_22050</name>
</gene>
<dbReference type="RefSeq" id="WP_116849458.1">
    <property type="nucleotide sequence ID" value="NZ_QTJU01000012.1"/>
</dbReference>
<proteinExistence type="predicted"/>
<dbReference type="Gene3D" id="2.60.40.1730">
    <property type="entry name" value="tricorn interacting facor f3 domain"/>
    <property type="match status" value="1"/>
</dbReference>
<dbReference type="OrthoDB" id="100605at2"/>
<dbReference type="SUPFAM" id="SSF63737">
    <property type="entry name" value="Leukotriene A4 hydrolase N-terminal domain"/>
    <property type="match status" value="1"/>
</dbReference>
<feature type="signal peptide" evidence="1">
    <location>
        <begin position="1"/>
        <end position="20"/>
    </location>
</feature>
<sequence length="289" mass="32213">MKKSLIQLLCLLIVVCTAGAQPGKEHMPAGTIPEYSWWNLLHYTISITPDYNKKFLAGTNTIRFRALQAGRLLQLDLLEPMKITAVTWKQGALPFMKKGTAYQVSFPKAISKGETVSITVHFEGNPVAAKRPPWDAGWIWSADKQGRPWMSIACEAAGGALWLPCKRAAYDEPDNGVVFSITIPDTLVSTTDILPVLNQVTGRDFSKVFDQYLRSTNVPVLEYALRNDTLQYRWANCVDGFDMPVKITAGPQPARFIYPDTQWQKMPIGTGVAAIAADRNFYVKCKLVQ</sequence>
<dbReference type="Proteomes" id="UP000261284">
    <property type="component" value="Unassembled WGS sequence"/>
</dbReference>
<feature type="chain" id="PRO_5017551334" description="M1 family peptidase" evidence="1">
    <location>
        <begin position="21"/>
        <end position="289"/>
    </location>
</feature>
<dbReference type="InterPro" id="IPR042097">
    <property type="entry name" value="Aminopeptidase_N-like_N_sf"/>
</dbReference>
<evidence type="ECO:0000313" key="3">
    <source>
        <dbReference type="Proteomes" id="UP000261284"/>
    </source>
</evidence>
<organism evidence="2 3">
    <name type="scientific">Deminuibacter soli</name>
    <dbReference type="NCBI Taxonomy" id="2291815"/>
    <lineage>
        <taxon>Bacteria</taxon>
        <taxon>Pseudomonadati</taxon>
        <taxon>Bacteroidota</taxon>
        <taxon>Chitinophagia</taxon>
        <taxon>Chitinophagales</taxon>
        <taxon>Chitinophagaceae</taxon>
        <taxon>Deminuibacter</taxon>
    </lineage>
</organism>
<reference evidence="2 3" key="1">
    <citation type="submission" date="2018-08" db="EMBL/GenBank/DDBJ databases">
        <title>Chitinophagaceae sp. K23C18032701, a novel bacterium isolated from forest soil.</title>
        <authorList>
            <person name="Wang C."/>
        </authorList>
    </citation>
    <scope>NUCLEOTIDE SEQUENCE [LARGE SCALE GENOMIC DNA]</scope>
    <source>
        <strain evidence="2 3">K23C18032701</strain>
    </source>
</reference>
<name>A0A3E1NDG6_9BACT</name>
<evidence type="ECO:0000313" key="2">
    <source>
        <dbReference type="EMBL" id="RFM26009.1"/>
    </source>
</evidence>
<comment type="caution">
    <text evidence="2">The sequence shown here is derived from an EMBL/GenBank/DDBJ whole genome shotgun (WGS) entry which is preliminary data.</text>
</comment>
<dbReference type="AlphaFoldDB" id="A0A3E1NDG6"/>
<keyword evidence="3" id="KW-1185">Reference proteome</keyword>
<dbReference type="EMBL" id="QTJU01000012">
    <property type="protein sequence ID" value="RFM26009.1"/>
    <property type="molecule type" value="Genomic_DNA"/>
</dbReference>
<evidence type="ECO:0000256" key="1">
    <source>
        <dbReference type="SAM" id="SignalP"/>
    </source>
</evidence>
<evidence type="ECO:0008006" key="4">
    <source>
        <dbReference type="Google" id="ProtNLM"/>
    </source>
</evidence>
<keyword evidence="1" id="KW-0732">Signal</keyword>
<protein>
    <recommendedName>
        <fullName evidence="4">M1 family peptidase</fullName>
    </recommendedName>
</protein>